<sequence>MGFDPAVFWSAFRSAGMLTTASWSGGPDFDVGFEEPETLMVEGALHVAERTIEYQTQDAPTLRRDDVVTIDGKRYRLSQTPQKQGDGFFSRAVLETAP</sequence>
<proteinExistence type="predicted"/>
<dbReference type="AlphaFoldDB" id="A0A142JMG6"/>
<organism evidence="1 2">
    <name type="scientific">Cupriavidus nantongensis</name>
    <dbReference type="NCBI Taxonomy" id="1796606"/>
    <lineage>
        <taxon>Bacteria</taxon>
        <taxon>Pseudomonadati</taxon>
        <taxon>Pseudomonadota</taxon>
        <taxon>Betaproteobacteria</taxon>
        <taxon>Burkholderiales</taxon>
        <taxon>Burkholderiaceae</taxon>
        <taxon>Cupriavidus</taxon>
    </lineage>
</organism>
<dbReference type="Pfam" id="PF05354">
    <property type="entry name" value="Phage_attach"/>
    <property type="match status" value="1"/>
</dbReference>
<name>A0A142JMG6_9BURK</name>
<dbReference type="Proteomes" id="UP000075238">
    <property type="component" value="Chromosome 1"/>
</dbReference>
<evidence type="ECO:0008006" key="3">
    <source>
        <dbReference type="Google" id="ProtNLM"/>
    </source>
</evidence>
<evidence type="ECO:0000313" key="2">
    <source>
        <dbReference type="Proteomes" id="UP000075238"/>
    </source>
</evidence>
<dbReference type="KEGG" id="cnan:A2G96_16890"/>
<dbReference type="GO" id="GO:0019068">
    <property type="term" value="P:virion assembly"/>
    <property type="evidence" value="ECO:0007669"/>
    <property type="project" value="InterPro"/>
</dbReference>
<dbReference type="OrthoDB" id="8656743at2"/>
<evidence type="ECO:0000313" key="1">
    <source>
        <dbReference type="EMBL" id="AMR79278.1"/>
    </source>
</evidence>
<dbReference type="InterPro" id="IPR008018">
    <property type="entry name" value="Phage_tail_attach_FII"/>
</dbReference>
<keyword evidence="2" id="KW-1185">Reference proteome</keyword>
<dbReference type="EMBL" id="CP014844">
    <property type="protein sequence ID" value="AMR79278.1"/>
    <property type="molecule type" value="Genomic_DNA"/>
</dbReference>
<gene>
    <name evidence="1" type="ORF">A2G96_16890</name>
</gene>
<accession>A0A142JMG6</accession>
<reference evidence="1 2" key="1">
    <citation type="submission" date="2016-03" db="EMBL/GenBank/DDBJ databases">
        <title>Complete genome sequence of a novel chlorpyrifos degrading bacterium, Cupriavidus nantongensis sp. X1.</title>
        <authorList>
            <person name="Fang L."/>
        </authorList>
    </citation>
    <scope>NUCLEOTIDE SEQUENCE [LARGE SCALE GENOMIC DNA]</scope>
    <source>
        <strain evidence="1 2">X1</strain>
    </source>
</reference>
<dbReference type="RefSeq" id="WP_062801141.1">
    <property type="nucleotide sequence ID" value="NZ_CP014844.1"/>
</dbReference>
<protein>
    <recommendedName>
        <fullName evidence="3">Phage head-tail adapter protein</fullName>
    </recommendedName>
</protein>
<dbReference type="STRING" id="1796606.A2G96_16890"/>